<dbReference type="GO" id="GO:0008270">
    <property type="term" value="F:zinc ion binding"/>
    <property type="evidence" value="ECO:0007669"/>
    <property type="project" value="InterPro"/>
</dbReference>
<name>A0A6G1IAE4_9PEZI</name>
<dbReference type="InterPro" id="IPR013149">
    <property type="entry name" value="ADH-like_C"/>
</dbReference>
<organism evidence="11 12">
    <name type="scientific">Trichodelitschia bisporula</name>
    <dbReference type="NCBI Taxonomy" id="703511"/>
    <lineage>
        <taxon>Eukaryota</taxon>
        <taxon>Fungi</taxon>
        <taxon>Dikarya</taxon>
        <taxon>Ascomycota</taxon>
        <taxon>Pezizomycotina</taxon>
        <taxon>Dothideomycetes</taxon>
        <taxon>Dothideomycetes incertae sedis</taxon>
        <taxon>Phaeotrichales</taxon>
        <taxon>Phaeotrichaceae</taxon>
        <taxon>Trichodelitschia</taxon>
    </lineage>
</organism>
<protein>
    <submittedName>
        <fullName evidence="11">Sorbitol dehydrogenase</fullName>
    </submittedName>
</protein>
<dbReference type="AlphaFoldDB" id="A0A6G1IAE4"/>
<reference evidence="11" key="1">
    <citation type="journal article" date="2020" name="Stud. Mycol.">
        <title>101 Dothideomycetes genomes: a test case for predicting lifestyles and emergence of pathogens.</title>
        <authorList>
            <person name="Haridas S."/>
            <person name="Albert R."/>
            <person name="Binder M."/>
            <person name="Bloem J."/>
            <person name="Labutti K."/>
            <person name="Salamov A."/>
            <person name="Andreopoulos B."/>
            <person name="Baker S."/>
            <person name="Barry K."/>
            <person name="Bills G."/>
            <person name="Bluhm B."/>
            <person name="Cannon C."/>
            <person name="Castanera R."/>
            <person name="Culley D."/>
            <person name="Daum C."/>
            <person name="Ezra D."/>
            <person name="Gonzalez J."/>
            <person name="Henrissat B."/>
            <person name="Kuo A."/>
            <person name="Liang C."/>
            <person name="Lipzen A."/>
            <person name="Lutzoni F."/>
            <person name="Magnuson J."/>
            <person name="Mondo S."/>
            <person name="Nolan M."/>
            <person name="Ohm R."/>
            <person name="Pangilinan J."/>
            <person name="Park H.-J."/>
            <person name="Ramirez L."/>
            <person name="Alfaro M."/>
            <person name="Sun H."/>
            <person name="Tritt A."/>
            <person name="Yoshinaga Y."/>
            <person name="Zwiers L.-H."/>
            <person name="Turgeon B."/>
            <person name="Goodwin S."/>
            <person name="Spatafora J."/>
            <person name="Crous P."/>
            <person name="Grigoriev I."/>
        </authorList>
    </citation>
    <scope>NUCLEOTIDE SEQUENCE</scope>
    <source>
        <strain evidence="11">CBS 262.69</strain>
    </source>
</reference>
<dbReference type="InterPro" id="IPR036291">
    <property type="entry name" value="NAD(P)-bd_dom_sf"/>
</dbReference>
<evidence type="ECO:0000256" key="2">
    <source>
        <dbReference type="ARBA" id="ARBA00004921"/>
    </source>
</evidence>
<dbReference type="Pfam" id="PF00107">
    <property type="entry name" value="ADH_zinc_N"/>
    <property type="match status" value="1"/>
</dbReference>
<keyword evidence="7" id="KW-0520">NAD</keyword>
<dbReference type="GO" id="GO:0003939">
    <property type="term" value="F:L-iditol 2-dehydrogenase (NAD+) activity"/>
    <property type="evidence" value="ECO:0007669"/>
    <property type="project" value="TreeGrafter"/>
</dbReference>
<evidence type="ECO:0000256" key="5">
    <source>
        <dbReference type="ARBA" id="ARBA00022833"/>
    </source>
</evidence>
<keyword evidence="5 8" id="KW-0862">Zinc</keyword>
<comment type="cofactor">
    <cofactor evidence="1 8">
        <name>Zn(2+)</name>
        <dbReference type="ChEBI" id="CHEBI:29105"/>
    </cofactor>
</comment>
<feature type="domain" description="Alcohol dehydrogenase-like N-terminal" evidence="10">
    <location>
        <begin position="27"/>
        <end position="143"/>
    </location>
</feature>
<comment type="similarity">
    <text evidence="3 8">Belongs to the zinc-containing alcohol dehydrogenase family.</text>
</comment>
<evidence type="ECO:0000259" key="9">
    <source>
        <dbReference type="Pfam" id="PF00107"/>
    </source>
</evidence>
<dbReference type="InterPro" id="IPR045306">
    <property type="entry name" value="SDH-like"/>
</dbReference>
<feature type="domain" description="Alcohol dehydrogenase-like C-terminal" evidence="9">
    <location>
        <begin position="182"/>
        <end position="328"/>
    </location>
</feature>
<accession>A0A6G1IAE4</accession>
<evidence type="ECO:0000313" key="12">
    <source>
        <dbReference type="Proteomes" id="UP000799640"/>
    </source>
</evidence>
<dbReference type="PROSITE" id="PS00059">
    <property type="entry name" value="ADH_ZINC"/>
    <property type="match status" value="1"/>
</dbReference>
<dbReference type="Gene3D" id="3.40.50.720">
    <property type="entry name" value="NAD(P)-binding Rossmann-like Domain"/>
    <property type="match status" value="1"/>
</dbReference>
<evidence type="ECO:0000259" key="10">
    <source>
        <dbReference type="Pfam" id="PF08240"/>
    </source>
</evidence>
<dbReference type="GO" id="GO:0006062">
    <property type="term" value="P:sorbitol catabolic process"/>
    <property type="evidence" value="ECO:0007669"/>
    <property type="project" value="TreeGrafter"/>
</dbReference>
<sequence length="381" mass="41049">MTETKASVLHGPKDLRIESRLLEPLRENDLQIAIHTTTICGSDVHYYTSFSNGSILATSPLTLGHESSGIVTAIGSEVTTFSPGDRVALEVGQPCSICPRCLEGRYNICPELKFRSSAKLVPHTQGTLQLLLNHPAKWTFKLPREVPLSLGALVEPMAVAEHAVQRAGLEPGARVLVFGAGPVGCLVAAVARGNGARVTVADGNGGRVRFAVNGRWAGVTSWLGDGHVVPPVRGKIGVTEGLMRAQAVASRLTENQQYDQYDAVFECTGAMECLQTAIYVTRPGGKVMLIGMGTPVQTLPISHAALHEIDLIGVFRYANAYPAAIERLRKAKTELPDFSTLLTHTFKGLENVEKAFLMASRPEDDEKKLVMKVAVQFGDDE</sequence>
<dbReference type="EMBL" id="ML996687">
    <property type="protein sequence ID" value="KAF2405017.1"/>
    <property type="molecule type" value="Genomic_DNA"/>
</dbReference>
<keyword evidence="12" id="KW-1185">Reference proteome</keyword>
<dbReference type="InterPro" id="IPR013154">
    <property type="entry name" value="ADH-like_N"/>
</dbReference>
<dbReference type="PANTHER" id="PTHR43161:SF25">
    <property type="entry name" value="ALCOHOL DEHYDROGENASE, PUTATIVE (AFU_ORTHOLOGUE AFUA_1G14390)-RELATED"/>
    <property type="match status" value="1"/>
</dbReference>
<evidence type="ECO:0000256" key="8">
    <source>
        <dbReference type="RuleBase" id="RU361277"/>
    </source>
</evidence>
<dbReference type="InterPro" id="IPR011032">
    <property type="entry name" value="GroES-like_sf"/>
</dbReference>
<evidence type="ECO:0000256" key="6">
    <source>
        <dbReference type="ARBA" id="ARBA00023002"/>
    </source>
</evidence>
<dbReference type="CDD" id="cd05285">
    <property type="entry name" value="sorbitol_DH"/>
    <property type="match status" value="1"/>
</dbReference>
<evidence type="ECO:0000256" key="1">
    <source>
        <dbReference type="ARBA" id="ARBA00001947"/>
    </source>
</evidence>
<dbReference type="PANTHER" id="PTHR43161">
    <property type="entry name" value="SORBITOL DEHYDROGENASE"/>
    <property type="match status" value="1"/>
</dbReference>
<keyword evidence="6" id="KW-0560">Oxidoreductase</keyword>
<dbReference type="OrthoDB" id="5363962at2759"/>
<evidence type="ECO:0000313" key="11">
    <source>
        <dbReference type="EMBL" id="KAF2405017.1"/>
    </source>
</evidence>
<dbReference type="Gene3D" id="3.90.180.10">
    <property type="entry name" value="Medium-chain alcohol dehydrogenases, catalytic domain"/>
    <property type="match status" value="1"/>
</dbReference>
<proteinExistence type="inferred from homology"/>
<evidence type="ECO:0000256" key="3">
    <source>
        <dbReference type="ARBA" id="ARBA00008072"/>
    </source>
</evidence>
<evidence type="ECO:0000256" key="7">
    <source>
        <dbReference type="ARBA" id="ARBA00023027"/>
    </source>
</evidence>
<evidence type="ECO:0000256" key="4">
    <source>
        <dbReference type="ARBA" id="ARBA00022723"/>
    </source>
</evidence>
<dbReference type="SUPFAM" id="SSF50129">
    <property type="entry name" value="GroES-like"/>
    <property type="match status" value="1"/>
</dbReference>
<dbReference type="SUPFAM" id="SSF51735">
    <property type="entry name" value="NAD(P)-binding Rossmann-fold domains"/>
    <property type="match status" value="1"/>
</dbReference>
<keyword evidence="4 8" id="KW-0479">Metal-binding</keyword>
<dbReference type="Proteomes" id="UP000799640">
    <property type="component" value="Unassembled WGS sequence"/>
</dbReference>
<dbReference type="Pfam" id="PF08240">
    <property type="entry name" value="ADH_N"/>
    <property type="match status" value="1"/>
</dbReference>
<dbReference type="InterPro" id="IPR002328">
    <property type="entry name" value="ADH_Zn_CS"/>
</dbReference>
<comment type="pathway">
    <text evidence="2">Carbohydrate degradation.</text>
</comment>
<gene>
    <name evidence="11" type="ORF">EJ06DRAFT_468580</name>
</gene>